<evidence type="ECO:0000313" key="3">
    <source>
        <dbReference type="Proteomes" id="UP001295684"/>
    </source>
</evidence>
<accession>A0AAD1UB61</accession>
<evidence type="ECO:0000313" key="2">
    <source>
        <dbReference type="EMBL" id="CAI2364745.1"/>
    </source>
</evidence>
<protein>
    <submittedName>
        <fullName evidence="2">Uncharacterized protein</fullName>
    </submittedName>
</protein>
<organism evidence="2 3">
    <name type="scientific">Euplotes crassus</name>
    <dbReference type="NCBI Taxonomy" id="5936"/>
    <lineage>
        <taxon>Eukaryota</taxon>
        <taxon>Sar</taxon>
        <taxon>Alveolata</taxon>
        <taxon>Ciliophora</taxon>
        <taxon>Intramacronucleata</taxon>
        <taxon>Spirotrichea</taxon>
        <taxon>Hypotrichia</taxon>
        <taxon>Euplotida</taxon>
        <taxon>Euplotidae</taxon>
        <taxon>Moneuplotes</taxon>
    </lineage>
</organism>
<feature type="region of interest" description="Disordered" evidence="1">
    <location>
        <begin position="1"/>
        <end position="33"/>
    </location>
</feature>
<comment type="caution">
    <text evidence="2">The sequence shown here is derived from an EMBL/GenBank/DDBJ whole genome shotgun (WGS) entry which is preliminary data.</text>
</comment>
<dbReference type="AlphaFoldDB" id="A0AAD1UB61"/>
<sequence>MNQKSLNLLSPPPSSPTTHPSPTSPPSFTVTLSSNSSQNLLKHNFQTSSYYKSPIFITSCVRRRLEWEI</sequence>
<feature type="compositionally biased region" description="Low complexity" evidence="1">
    <location>
        <begin position="16"/>
        <end position="33"/>
    </location>
</feature>
<evidence type="ECO:0000256" key="1">
    <source>
        <dbReference type="SAM" id="MobiDB-lite"/>
    </source>
</evidence>
<dbReference type="EMBL" id="CAMPGE010005904">
    <property type="protein sequence ID" value="CAI2364745.1"/>
    <property type="molecule type" value="Genomic_DNA"/>
</dbReference>
<name>A0AAD1UB61_EUPCR</name>
<keyword evidence="3" id="KW-1185">Reference proteome</keyword>
<proteinExistence type="predicted"/>
<dbReference type="Proteomes" id="UP001295684">
    <property type="component" value="Unassembled WGS sequence"/>
</dbReference>
<reference evidence="2" key="1">
    <citation type="submission" date="2023-07" db="EMBL/GenBank/DDBJ databases">
        <authorList>
            <consortium name="AG Swart"/>
            <person name="Singh M."/>
            <person name="Singh A."/>
            <person name="Seah K."/>
            <person name="Emmerich C."/>
        </authorList>
    </citation>
    <scope>NUCLEOTIDE SEQUENCE</scope>
    <source>
        <strain evidence="2">DP1</strain>
    </source>
</reference>
<gene>
    <name evidence="2" type="ORF">ECRASSUSDP1_LOCUS6091</name>
</gene>